<dbReference type="Pfam" id="PF01391">
    <property type="entry name" value="Collagen"/>
    <property type="match status" value="3"/>
</dbReference>
<proteinExistence type="predicted"/>
<evidence type="ECO:0000256" key="5">
    <source>
        <dbReference type="ARBA" id="ARBA00022737"/>
    </source>
</evidence>
<dbReference type="InterPro" id="IPR016187">
    <property type="entry name" value="CTDL_fold"/>
</dbReference>
<feature type="domain" description="Collagen IV NC1" evidence="10">
    <location>
        <begin position="316"/>
        <end position="539"/>
    </location>
</feature>
<comment type="caution">
    <text evidence="11">The sequence shown here is derived from an EMBL/GenBank/DDBJ whole genome shotgun (WGS) entry which is preliminary data.</text>
</comment>
<feature type="compositionally biased region" description="Low complexity" evidence="9">
    <location>
        <begin position="114"/>
        <end position="130"/>
    </location>
</feature>
<dbReference type="Proteomes" id="UP000663881">
    <property type="component" value="Unassembled WGS sequence"/>
</dbReference>
<keyword evidence="7" id="KW-0176">Collagen</keyword>
<dbReference type="Pfam" id="PF01413">
    <property type="entry name" value="C4"/>
    <property type="match status" value="2"/>
</dbReference>
<keyword evidence="2" id="KW-0964">Secreted</keyword>
<evidence type="ECO:0000256" key="1">
    <source>
        <dbReference type="ARBA" id="ARBA00004302"/>
    </source>
</evidence>
<feature type="non-terminal residue" evidence="11">
    <location>
        <position position="1"/>
    </location>
</feature>
<evidence type="ECO:0000313" key="12">
    <source>
        <dbReference type="Proteomes" id="UP000663881"/>
    </source>
</evidence>
<dbReference type="GO" id="GO:0005201">
    <property type="term" value="F:extracellular matrix structural constituent"/>
    <property type="evidence" value="ECO:0007669"/>
    <property type="project" value="InterPro"/>
</dbReference>
<feature type="compositionally biased region" description="Low complexity" evidence="9">
    <location>
        <begin position="181"/>
        <end position="196"/>
    </location>
</feature>
<feature type="compositionally biased region" description="Low complexity" evidence="9">
    <location>
        <begin position="156"/>
        <end position="169"/>
    </location>
</feature>
<dbReference type="FunFam" id="2.170.240.10:FF:000001">
    <property type="entry name" value="Collagen IV alpha 1 chain"/>
    <property type="match status" value="1"/>
</dbReference>
<evidence type="ECO:0000256" key="4">
    <source>
        <dbReference type="ARBA" id="ARBA00022729"/>
    </source>
</evidence>
<comment type="subcellular location">
    <subcellularLocation>
        <location evidence="1">Secreted</location>
        <location evidence="1">Extracellular space</location>
        <location evidence="1">Extracellular matrix</location>
        <location evidence="1">Basement membrane</location>
    </subcellularLocation>
</comment>
<evidence type="ECO:0000256" key="2">
    <source>
        <dbReference type="ARBA" id="ARBA00022525"/>
    </source>
</evidence>
<keyword evidence="4" id="KW-0732">Signal</keyword>
<dbReference type="GO" id="GO:0005604">
    <property type="term" value="C:basement membrane"/>
    <property type="evidence" value="ECO:0007669"/>
    <property type="project" value="UniProtKB-SubCell"/>
</dbReference>
<dbReference type="PANTHER" id="PTHR37456">
    <property type="entry name" value="SI:CH211-266K2.1"/>
    <property type="match status" value="1"/>
</dbReference>
<dbReference type="PROSITE" id="PS51403">
    <property type="entry name" value="NC1_IV"/>
    <property type="match status" value="1"/>
</dbReference>
<keyword evidence="3" id="KW-0272">Extracellular matrix</keyword>
<dbReference type="GO" id="GO:0005581">
    <property type="term" value="C:collagen trimer"/>
    <property type="evidence" value="ECO:0007669"/>
    <property type="project" value="UniProtKB-KW"/>
</dbReference>
<dbReference type="AlphaFoldDB" id="A0A818MEC5"/>
<protein>
    <recommendedName>
        <fullName evidence="10">Collagen IV NC1 domain-containing protein</fullName>
    </recommendedName>
</protein>
<evidence type="ECO:0000256" key="3">
    <source>
        <dbReference type="ARBA" id="ARBA00022530"/>
    </source>
</evidence>
<dbReference type="EMBL" id="CAJOAY010000196">
    <property type="protein sequence ID" value="CAF3580923.1"/>
    <property type="molecule type" value="Genomic_DNA"/>
</dbReference>
<dbReference type="InterPro" id="IPR050938">
    <property type="entry name" value="Collagen_Structural_Proteins"/>
</dbReference>
<keyword evidence="6" id="KW-0084">Basement membrane</keyword>
<evidence type="ECO:0000259" key="10">
    <source>
        <dbReference type="PROSITE" id="PS51403"/>
    </source>
</evidence>
<feature type="compositionally biased region" description="Low complexity" evidence="9">
    <location>
        <begin position="233"/>
        <end position="253"/>
    </location>
</feature>
<sequence>LPGPSGLPGAPGPAGLNGAPGQKGDAGIPGLPGSNGPPGLNGAPGLPGDAGLPGLSGQKGDPGYATPGMKGEPGSSGRDGLPGLPGEKGNPGYVGSPGKPGRDCDVPIPGQKGDAGLPGLPGAPGLQGPPGSMGKDGLPGTAGLPGMPGAKGRDGLPGNNGLPGLPGDRGFAGMPGQPGLPGERGNNGFPGNPGLPGQKGDRGLDGRPGAPGLSGAPGLKGDCIQPQAVVSRPGLKGEPGLPGLSGLPGLQGPAGPPGSRGENGPPGQPGQPGLPGYVGPKGERGTPGLPGVSGIAGPPGAGGPPGPAGPGLQRTGFMVVRHSQSAQVPECPSGMIKLWDGYSLLMMQGNDHGYHQDLGSAGSCLQKFSALPYLRCDHTNVCYYGQTNDLTYYLSTTEPMPMMPVQREQIRPYISRCAVCEAPANVMSFHSLSMTPPPCPNGWNILWQGYSFVMHLGRGAQGGGQSLSSPGSCLEDFRATPFIECSGTDGNCMYYANKFSYWMTVIDQNNQFEVPRQETLKSGNHRNKISRCTVCLKTQQSGTGQGGYQNGNYYVGQTLKKH</sequence>
<feature type="compositionally biased region" description="Low complexity" evidence="9">
    <location>
        <begin position="29"/>
        <end position="56"/>
    </location>
</feature>
<feature type="region of interest" description="Disordered" evidence="9">
    <location>
        <begin position="1"/>
        <end position="314"/>
    </location>
</feature>
<gene>
    <name evidence="11" type="ORF">OKA104_LOCUS5600</name>
</gene>
<keyword evidence="8" id="KW-1015">Disulfide bond</keyword>
<organism evidence="11 12">
    <name type="scientific">Adineta steineri</name>
    <dbReference type="NCBI Taxonomy" id="433720"/>
    <lineage>
        <taxon>Eukaryota</taxon>
        <taxon>Metazoa</taxon>
        <taxon>Spiralia</taxon>
        <taxon>Gnathifera</taxon>
        <taxon>Rotifera</taxon>
        <taxon>Eurotatoria</taxon>
        <taxon>Bdelloidea</taxon>
        <taxon>Adinetida</taxon>
        <taxon>Adinetidae</taxon>
        <taxon>Adineta</taxon>
    </lineage>
</organism>
<dbReference type="InterPro" id="IPR001442">
    <property type="entry name" value="Collagen_IV_NC"/>
</dbReference>
<dbReference type="PANTHER" id="PTHR37456:SF6">
    <property type="entry name" value="COLLAGEN ALPHA-1(XXIII) CHAIN-LIKE ISOFORM X2"/>
    <property type="match status" value="1"/>
</dbReference>
<evidence type="ECO:0000256" key="7">
    <source>
        <dbReference type="ARBA" id="ARBA00023119"/>
    </source>
</evidence>
<accession>A0A818MEC5</accession>
<evidence type="ECO:0000313" key="11">
    <source>
        <dbReference type="EMBL" id="CAF3580923.1"/>
    </source>
</evidence>
<feature type="compositionally biased region" description="Low complexity" evidence="9">
    <location>
        <begin position="207"/>
        <end position="221"/>
    </location>
</feature>
<evidence type="ECO:0000256" key="8">
    <source>
        <dbReference type="ARBA" id="ARBA00023157"/>
    </source>
</evidence>
<keyword evidence="5" id="KW-0677">Repeat</keyword>
<evidence type="ECO:0000256" key="6">
    <source>
        <dbReference type="ARBA" id="ARBA00022869"/>
    </source>
</evidence>
<reference evidence="11" key="1">
    <citation type="submission" date="2021-02" db="EMBL/GenBank/DDBJ databases">
        <authorList>
            <person name="Nowell W R."/>
        </authorList>
    </citation>
    <scope>NUCLEOTIDE SEQUENCE</scope>
</reference>
<dbReference type="InterPro" id="IPR008160">
    <property type="entry name" value="Collagen"/>
</dbReference>
<evidence type="ECO:0000256" key="9">
    <source>
        <dbReference type="SAM" id="MobiDB-lite"/>
    </source>
</evidence>
<dbReference type="InterPro" id="IPR036954">
    <property type="entry name" value="Collagen_IV_NC_sf"/>
</dbReference>
<name>A0A818MEC5_9BILA</name>
<dbReference type="SUPFAM" id="SSF56436">
    <property type="entry name" value="C-type lectin-like"/>
    <property type="match status" value="2"/>
</dbReference>
<dbReference type="SMART" id="SM00111">
    <property type="entry name" value="C4"/>
    <property type="match status" value="2"/>
</dbReference>
<dbReference type="Gene3D" id="2.170.240.10">
    <property type="entry name" value="Collagen IV, non-collagenous"/>
    <property type="match status" value="1"/>
</dbReference>